<dbReference type="PANTHER" id="PTHR40050:SF1">
    <property type="entry name" value="INNER SPORE COAT PROTEIN H"/>
    <property type="match status" value="1"/>
</dbReference>
<dbReference type="AlphaFoldDB" id="A0A168PZD3"/>
<dbReference type="VEuPathDB" id="FungiDB:MUCCIDRAFT_188068"/>
<accession>A0A168PZD3</accession>
<dbReference type="SMR" id="A0A168PZD3"/>
<protein>
    <recommendedName>
        <fullName evidence="4">Secreted coth spore-coat protein domain-containing protein</fullName>
    </recommendedName>
</protein>
<dbReference type="STRING" id="747725.A0A168PZD3"/>
<proteinExistence type="predicted"/>
<dbReference type="OrthoDB" id="2387105at2759"/>
<keyword evidence="1" id="KW-0732">Signal</keyword>
<name>A0A168PZD3_MUCCL</name>
<reference evidence="2 3" key="1">
    <citation type="submission" date="2015-06" db="EMBL/GenBank/DDBJ databases">
        <title>Expansion of signal transduction pathways in fungi by whole-genome duplication.</title>
        <authorList>
            <consortium name="DOE Joint Genome Institute"/>
            <person name="Corrochano L.M."/>
            <person name="Kuo A."/>
            <person name="Marcet-Houben M."/>
            <person name="Polaino S."/>
            <person name="Salamov A."/>
            <person name="Villalobos J.M."/>
            <person name="Alvarez M.I."/>
            <person name="Avalos J."/>
            <person name="Benito E.P."/>
            <person name="Benoit I."/>
            <person name="Burger G."/>
            <person name="Camino L.P."/>
            <person name="Canovas D."/>
            <person name="Cerda-Olmedo E."/>
            <person name="Cheng J.-F."/>
            <person name="Dominguez A."/>
            <person name="Elias M."/>
            <person name="Eslava A.P."/>
            <person name="Glaser F."/>
            <person name="Grimwood J."/>
            <person name="Gutierrez G."/>
            <person name="Heitman J."/>
            <person name="Henrissat B."/>
            <person name="Iturriaga E.A."/>
            <person name="Lang B.F."/>
            <person name="Lavin J.L."/>
            <person name="Lee S."/>
            <person name="Li W."/>
            <person name="Lindquist E."/>
            <person name="Lopez-Garcia S."/>
            <person name="Luque E.M."/>
            <person name="Marcos A.T."/>
            <person name="Martin J."/>
            <person name="Mccluskey K."/>
            <person name="Medina H.R."/>
            <person name="Miralles-Duran A."/>
            <person name="Miyazaki A."/>
            <person name="Munoz-Torres E."/>
            <person name="Oguiza J.A."/>
            <person name="Ohm R."/>
            <person name="Olmedo M."/>
            <person name="Orejas M."/>
            <person name="Ortiz-Castellanos L."/>
            <person name="Pisabarro A.G."/>
            <person name="Rodriguez-Romero J."/>
            <person name="Ruiz-Herrera J."/>
            <person name="Ruiz-Vazquez R."/>
            <person name="Sanz C."/>
            <person name="Schackwitz W."/>
            <person name="Schmutz J."/>
            <person name="Shahriari M."/>
            <person name="Shelest E."/>
            <person name="Silva-Franco F."/>
            <person name="Soanes D."/>
            <person name="Syed K."/>
            <person name="Tagua V.G."/>
            <person name="Talbot N.J."/>
            <person name="Thon M."/>
            <person name="De Vries R.P."/>
            <person name="Wiebenga A."/>
            <person name="Yadav J.S."/>
            <person name="Braun E.L."/>
            <person name="Baker S."/>
            <person name="Garre V."/>
            <person name="Horwitz B."/>
            <person name="Torres-Martinez S."/>
            <person name="Idnurm A."/>
            <person name="Herrera-Estrella A."/>
            <person name="Gabaldon T."/>
            <person name="Grigoriev I.V."/>
        </authorList>
    </citation>
    <scope>NUCLEOTIDE SEQUENCE [LARGE SCALE GENOMIC DNA]</scope>
    <source>
        <strain evidence="2 3">CBS 277.49</strain>
    </source>
</reference>
<evidence type="ECO:0000256" key="1">
    <source>
        <dbReference type="SAM" id="SignalP"/>
    </source>
</evidence>
<dbReference type="Proteomes" id="UP000077051">
    <property type="component" value="Unassembled WGS sequence"/>
</dbReference>
<dbReference type="PANTHER" id="PTHR40050">
    <property type="entry name" value="INNER SPORE COAT PROTEIN H"/>
    <property type="match status" value="1"/>
</dbReference>
<evidence type="ECO:0000313" key="2">
    <source>
        <dbReference type="EMBL" id="OAD08461.1"/>
    </source>
</evidence>
<feature type="signal peptide" evidence="1">
    <location>
        <begin position="1"/>
        <end position="18"/>
    </location>
</feature>
<evidence type="ECO:0008006" key="4">
    <source>
        <dbReference type="Google" id="ProtNLM"/>
    </source>
</evidence>
<evidence type="ECO:0000313" key="3">
    <source>
        <dbReference type="Proteomes" id="UP000077051"/>
    </source>
</evidence>
<organism evidence="2 3">
    <name type="scientific">Mucor lusitanicus CBS 277.49</name>
    <dbReference type="NCBI Taxonomy" id="747725"/>
    <lineage>
        <taxon>Eukaryota</taxon>
        <taxon>Fungi</taxon>
        <taxon>Fungi incertae sedis</taxon>
        <taxon>Mucoromycota</taxon>
        <taxon>Mucoromycotina</taxon>
        <taxon>Mucoromycetes</taxon>
        <taxon>Mucorales</taxon>
        <taxon>Mucorineae</taxon>
        <taxon>Mucoraceae</taxon>
        <taxon>Mucor</taxon>
    </lineage>
</organism>
<dbReference type="InterPro" id="IPR014867">
    <property type="entry name" value="Spore_coat_CotH_CotH2/3/7"/>
</dbReference>
<gene>
    <name evidence="2" type="ORF">MUCCIDRAFT_188068</name>
</gene>
<feature type="chain" id="PRO_5007899736" description="Secreted coth spore-coat protein domain-containing protein" evidence="1">
    <location>
        <begin position="19"/>
        <end position="524"/>
    </location>
</feature>
<dbReference type="Pfam" id="PF08757">
    <property type="entry name" value="CotH"/>
    <property type="match status" value="1"/>
</dbReference>
<sequence>MKFSLFTLATCMLVSAQAASVTFNVVSPNAKQVQVKVNGETTTLKAPIPSVPFFNGTVDVGSASTYSYVSDSKAESFDRDLPKNRSSTFNDFYARPITVADIPALPRPLDNGKEWTRAYEEPDLFDTNYIPSIFVTGDSQDMNTLIKDTPKDQYTVDLAIVARDYVQTFTNVSLSISGAGKKHNPAKQSWRWTLSPGDYINERNNFKIRNMEEDPTQMREKLYADCLRAMGTYANQANMVRYFINGQGFGTFNMLDDVKDYSYIRSVFYDGNPPKQMGPLFDGATGAGFQYIEDPYDYGAFKPTVGSPEGSEAIYPLAKAFHGLNVKDDDDIKGFEEMFDVDQFLRFMVMEYLGGSWDGYWAMQTNDGAYKDYANNNTWYYLGQDYDGTFGVNLPVDPLNWTYQKYIANYTDAVLINGLLQNQNLADTFEGYIQDTVKQLFNNDTLGRHIMAYREFIAPDIKWDRSIKQLSPGINYGWNYDQSYDNLFEEVDAPNHNGGGAEYGLTEWIAKKSQVVAKTFKFSL</sequence>
<comment type="caution">
    <text evidence="2">The sequence shown here is derived from an EMBL/GenBank/DDBJ whole genome shotgun (WGS) entry which is preliminary data.</text>
</comment>
<dbReference type="EMBL" id="AMYB01000001">
    <property type="protein sequence ID" value="OAD08461.1"/>
    <property type="molecule type" value="Genomic_DNA"/>
</dbReference>
<keyword evidence="3" id="KW-1185">Reference proteome</keyword>